<evidence type="ECO:0000313" key="2">
    <source>
        <dbReference type="Proteomes" id="UP001500383"/>
    </source>
</evidence>
<name>A0ABP4V0I7_9ACTN</name>
<protein>
    <submittedName>
        <fullName evidence="1">Uncharacterized protein</fullName>
    </submittedName>
</protein>
<proteinExistence type="predicted"/>
<dbReference type="Proteomes" id="UP001500383">
    <property type="component" value="Unassembled WGS sequence"/>
</dbReference>
<reference evidence="2" key="1">
    <citation type="journal article" date="2019" name="Int. J. Syst. Evol. Microbiol.">
        <title>The Global Catalogue of Microorganisms (GCM) 10K type strain sequencing project: providing services to taxonomists for standard genome sequencing and annotation.</title>
        <authorList>
            <consortium name="The Broad Institute Genomics Platform"/>
            <consortium name="The Broad Institute Genome Sequencing Center for Infectious Disease"/>
            <person name="Wu L."/>
            <person name="Ma J."/>
        </authorList>
    </citation>
    <scope>NUCLEOTIDE SEQUENCE [LARGE SCALE GENOMIC DNA]</scope>
    <source>
        <strain evidence="2">JCM 16002</strain>
    </source>
</reference>
<comment type="caution">
    <text evidence="1">The sequence shown here is derived from an EMBL/GenBank/DDBJ whole genome shotgun (WGS) entry which is preliminary data.</text>
</comment>
<organism evidence="1 2">
    <name type="scientific">Dietzia cercidiphylli</name>
    <dbReference type="NCBI Taxonomy" id="498199"/>
    <lineage>
        <taxon>Bacteria</taxon>
        <taxon>Bacillati</taxon>
        <taxon>Actinomycetota</taxon>
        <taxon>Actinomycetes</taxon>
        <taxon>Mycobacteriales</taxon>
        <taxon>Dietziaceae</taxon>
        <taxon>Dietzia</taxon>
    </lineage>
</organism>
<evidence type="ECO:0000313" key="1">
    <source>
        <dbReference type="EMBL" id="GAA1713919.1"/>
    </source>
</evidence>
<keyword evidence="2" id="KW-1185">Reference proteome</keyword>
<accession>A0ABP4V0I7</accession>
<dbReference type="EMBL" id="BAAAQG010000012">
    <property type="protein sequence ID" value="GAA1713919.1"/>
    <property type="molecule type" value="Genomic_DNA"/>
</dbReference>
<sequence length="68" mass="6991">MHIGEEFDLGVWCVVPEECGGGHLQDVGENYEFGDVDCSATAGFHSGDGTPTDWVAGLGSAVCNCLGA</sequence>
<gene>
    <name evidence="1" type="ORF">GCM10009831_24510</name>
</gene>